<dbReference type="EMBL" id="AP015036">
    <property type="protein sequence ID" value="BAT82101.1"/>
    <property type="molecule type" value="Genomic_DNA"/>
</dbReference>
<sequence length="75" mass="8449">GIRKGCTNGFKRRVFKRNTIIPNTITSTKDLILLCPIIWPLQNEFGHIIVAAFSYIIHKLVTAITSNGFVAKKYS</sequence>
<keyword evidence="1" id="KW-0472">Membrane</keyword>
<feature type="transmembrane region" description="Helical" evidence="1">
    <location>
        <begin position="20"/>
        <end position="39"/>
    </location>
</feature>
<dbReference type="AlphaFoldDB" id="A0A0S3RNB5"/>
<evidence type="ECO:0000313" key="2">
    <source>
        <dbReference type="EMBL" id="BAT82101.1"/>
    </source>
</evidence>
<organism evidence="2 3">
    <name type="scientific">Vigna angularis var. angularis</name>
    <dbReference type="NCBI Taxonomy" id="157739"/>
    <lineage>
        <taxon>Eukaryota</taxon>
        <taxon>Viridiplantae</taxon>
        <taxon>Streptophyta</taxon>
        <taxon>Embryophyta</taxon>
        <taxon>Tracheophyta</taxon>
        <taxon>Spermatophyta</taxon>
        <taxon>Magnoliopsida</taxon>
        <taxon>eudicotyledons</taxon>
        <taxon>Gunneridae</taxon>
        <taxon>Pentapetalae</taxon>
        <taxon>rosids</taxon>
        <taxon>fabids</taxon>
        <taxon>Fabales</taxon>
        <taxon>Fabaceae</taxon>
        <taxon>Papilionoideae</taxon>
        <taxon>50 kb inversion clade</taxon>
        <taxon>NPAAA clade</taxon>
        <taxon>indigoferoid/millettioid clade</taxon>
        <taxon>Phaseoleae</taxon>
        <taxon>Vigna</taxon>
    </lineage>
</organism>
<feature type="transmembrane region" description="Helical" evidence="1">
    <location>
        <begin position="45"/>
        <end position="70"/>
    </location>
</feature>
<accession>A0A0S3RNB5</accession>
<dbReference type="Proteomes" id="UP000291084">
    <property type="component" value="Chromosome 3"/>
</dbReference>
<reference evidence="2 3" key="1">
    <citation type="journal article" date="2015" name="Sci. Rep.">
        <title>The power of single molecule real-time sequencing technology in the de novo assembly of a eukaryotic genome.</title>
        <authorList>
            <person name="Sakai H."/>
            <person name="Naito K."/>
            <person name="Ogiso-Tanaka E."/>
            <person name="Takahashi Y."/>
            <person name="Iseki K."/>
            <person name="Muto C."/>
            <person name="Satou K."/>
            <person name="Teruya K."/>
            <person name="Shiroma A."/>
            <person name="Shimoji M."/>
            <person name="Hirano T."/>
            <person name="Itoh T."/>
            <person name="Kaga A."/>
            <person name="Tomooka N."/>
        </authorList>
    </citation>
    <scope>NUCLEOTIDE SEQUENCE [LARGE SCALE GENOMIC DNA]</scope>
    <source>
        <strain evidence="3">cv. Shumari</strain>
    </source>
</reference>
<protein>
    <submittedName>
        <fullName evidence="2">Uncharacterized protein</fullName>
    </submittedName>
</protein>
<evidence type="ECO:0000313" key="3">
    <source>
        <dbReference type="Proteomes" id="UP000291084"/>
    </source>
</evidence>
<keyword evidence="3" id="KW-1185">Reference proteome</keyword>
<name>A0A0S3RNB5_PHAAN</name>
<feature type="non-terminal residue" evidence="2">
    <location>
        <position position="1"/>
    </location>
</feature>
<proteinExistence type="predicted"/>
<evidence type="ECO:0000256" key="1">
    <source>
        <dbReference type="SAM" id="Phobius"/>
    </source>
</evidence>
<gene>
    <name evidence="2" type="primary">Vigan.03G205800</name>
    <name evidence="2" type="ORF">VIGAN_03205800</name>
</gene>
<keyword evidence="1" id="KW-1133">Transmembrane helix</keyword>
<keyword evidence="1" id="KW-0812">Transmembrane</keyword>